<protein>
    <submittedName>
        <fullName evidence="3">Exopolysaccharide biosynthesis protein, WecB/TagA/CpsF family</fullName>
    </submittedName>
</protein>
<organism evidence="3 4">
    <name type="scientific">Mesotoga infera</name>
    <dbReference type="NCBI Taxonomy" id="1236046"/>
    <lineage>
        <taxon>Bacteria</taxon>
        <taxon>Thermotogati</taxon>
        <taxon>Thermotogota</taxon>
        <taxon>Thermotogae</taxon>
        <taxon>Kosmotogales</taxon>
        <taxon>Kosmotogaceae</taxon>
        <taxon>Mesotoga</taxon>
    </lineage>
</organism>
<dbReference type="CDD" id="cd06533">
    <property type="entry name" value="Glyco_transf_WecG_TagA"/>
    <property type="match status" value="1"/>
</dbReference>
<dbReference type="PATRIC" id="fig|1236046.6.peg.324"/>
<dbReference type="PANTHER" id="PTHR34136">
    <property type="match status" value="1"/>
</dbReference>
<dbReference type="GO" id="GO:0016758">
    <property type="term" value="F:hexosyltransferase activity"/>
    <property type="evidence" value="ECO:0007669"/>
    <property type="project" value="TreeGrafter"/>
</dbReference>
<evidence type="ECO:0000313" key="4">
    <source>
        <dbReference type="Proteomes" id="UP000054260"/>
    </source>
</evidence>
<reference evidence="4" key="1">
    <citation type="journal article" date="2015" name="MBio">
        <title>Genome-Resolved Metagenomic Analysis Reveals Roles for Candidate Phyla and Other Microbial Community Members in Biogeochemical Transformations in Oil Reservoirs.</title>
        <authorList>
            <person name="Hu P."/>
            <person name="Tom L."/>
            <person name="Singh A."/>
            <person name="Thomas B.C."/>
            <person name="Baker B.J."/>
            <person name="Piceno Y.M."/>
            <person name="Andersen G.L."/>
            <person name="Banfield J.F."/>
        </authorList>
    </citation>
    <scope>NUCLEOTIDE SEQUENCE [LARGE SCALE GENOMIC DNA]</scope>
</reference>
<evidence type="ECO:0000313" key="3">
    <source>
        <dbReference type="EMBL" id="KUK68317.1"/>
    </source>
</evidence>
<accession>A0A117LUL4</accession>
<gene>
    <name evidence="3" type="ORF">XD86_0258</name>
</gene>
<name>A0A117LUL4_9BACT</name>
<dbReference type="NCBIfam" id="TIGR00696">
    <property type="entry name" value="wecG_tagA_cpsF"/>
    <property type="match status" value="1"/>
</dbReference>
<dbReference type="EMBL" id="LGGH01000021">
    <property type="protein sequence ID" value="KUK68317.1"/>
    <property type="molecule type" value="Genomic_DNA"/>
</dbReference>
<keyword evidence="1" id="KW-0328">Glycosyltransferase</keyword>
<dbReference type="Proteomes" id="UP000054260">
    <property type="component" value="Unassembled WGS sequence"/>
</dbReference>
<keyword evidence="2" id="KW-0808">Transferase</keyword>
<dbReference type="InterPro" id="IPR004629">
    <property type="entry name" value="WecG_TagA_CpsF"/>
</dbReference>
<dbReference type="PANTHER" id="PTHR34136:SF1">
    <property type="entry name" value="UDP-N-ACETYL-D-MANNOSAMINURONIC ACID TRANSFERASE"/>
    <property type="match status" value="1"/>
</dbReference>
<evidence type="ECO:0000256" key="1">
    <source>
        <dbReference type="ARBA" id="ARBA00022676"/>
    </source>
</evidence>
<sequence>MKYGGVRLRFLDFDLLEEDLISAANELIQRAQSGLRSHVLTLNALIVYEYIHNLEYKNALATVNYVVPDGSGVLKAIKLISKRRVERVPGIDLMLKICELSSETGLRVFFLGSKEGIVTKTVEKLKQRFPLIDIAGYHSGFFAREESDTIVSEINSSSADIVFVGMGVPKQDIWIAENIDKLHASVLMGVGGSFDVISGDLKRAPLWMQKAGLEWLYRIVQEPRKRLKIIPKLVSFETYVVGSYFKSRRGGSR</sequence>
<comment type="caution">
    <text evidence="3">The sequence shown here is derived from an EMBL/GenBank/DDBJ whole genome shotgun (WGS) entry which is preliminary data.</text>
</comment>
<evidence type="ECO:0000256" key="2">
    <source>
        <dbReference type="ARBA" id="ARBA00022679"/>
    </source>
</evidence>
<proteinExistence type="predicted"/>
<dbReference type="AlphaFoldDB" id="A0A117LUL4"/>
<dbReference type="Pfam" id="PF03808">
    <property type="entry name" value="Glyco_tran_WecG"/>
    <property type="match status" value="1"/>
</dbReference>